<protein>
    <recommendedName>
        <fullName evidence="2">FHA domain-containing protein</fullName>
    </recommendedName>
</protein>
<feature type="domain" description="FHA" evidence="2">
    <location>
        <begin position="555"/>
        <end position="609"/>
    </location>
</feature>
<dbReference type="SMART" id="SM00240">
    <property type="entry name" value="FHA"/>
    <property type="match status" value="1"/>
</dbReference>
<feature type="compositionally biased region" description="Polar residues" evidence="1">
    <location>
        <begin position="955"/>
        <end position="968"/>
    </location>
</feature>
<feature type="compositionally biased region" description="Acidic residues" evidence="1">
    <location>
        <begin position="824"/>
        <end position="836"/>
    </location>
</feature>
<dbReference type="PANTHER" id="PTHR46818">
    <property type="entry name" value="DOMAIN-CONTAINING PROTEIN, PUTATIVE-RELATED"/>
    <property type="match status" value="1"/>
</dbReference>
<dbReference type="Pfam" id="PF00498">
    <property type="entry name" value="FHA"/>
    <property type="match status" value="1"/>
</dbReference>
<dbReference type="Proteomes" id="UP000039865">
    <property type="component" value="Unassembled WGS sequence"/>
</dbReference>
<feature type="compositionally biased region" description="Polar residues" evidence="1">
    <location>
        <begin position="1092"/>
        <end position="1101"/>
    </location>
</feature>
<feature type="region of interest" description="Disordered" evidence="1">
    <location>
        <begin position="655"/>
        <end position="1135"/>
    </location>
</feature>
<proteinExistence type="predicted"/>
<dbReference type="SUPFAM" id="SSF49879">
    <property type="entry name" value="SMAD/FHA domain"/>
    <property type="match status" value="1"/>
</dbReference>
<feature type="compositionally biased region" description="Polar residues" evidence="1">
    <location>
        <begin position="724"/>
        <end position="738"/>
    </location>
</feature>
<feature type="compositionally biased region" description="Acidic residues" evidence="1">
    <location>
        <begin position="972"/>
        <end position="983"/>
    </location>
</feature>
<evidence type="ECO:0000313" key="3">
    <source>
        <dbReference type="EMBL" id="CDW75107.1"/>
    </source>
</evidence>
<feature type="compositionally biased region" description="Basic and acidic residues" evidence="1">
    <location>
        <begin position="903"/>
        <end position="916"/>
    </location>
</feature>
<dbReference type="InParanoid" id="A0A077ZZQ9"/>
<evidence type="ECO:0000256" key="1">
    <source>
        <dbReference type="SAM" id="MobiDB-lite"/>
    </source>
</evidence>
<feature type="compositionally biased region" description="Basic and acidic residues" evidence="1">
    <location>
        <begin position="1034"/>
        <end position="1045"/>
    </location>
</feature>
<feature type="compositionally biased region" description="Polar residues" evidence="1">
    <location>
        <begin position="756"/>
        <end position="781"/>
    </location>
</feature>
<feature type="compositionally biased region" description="Acidic residues" evidence="1">
    <location>
        <begin position="784"/>
        <end position="798"/>
    </location>
</feature>
<evidence type="ECO:0000259" key="2">
    <source>
        <dbReference type="PROSITE" id="PS50006"/>
    </source>
</evidence>
<reference evidence="3 4" key="1">
    <citation type="submission" date="2014-06" db="EMBL/GenBank/DDBJ databases">
        <authorList>
            <person name="Swart Estienne"/>
        </authorList>
    </citation>
    <scope>NUCLEOTIDE SEQUENCE [LARGE SCALE GENOMIC DNA]</scope>
    <source>
        <strain evidence="3 4">130c</strain>
    </source>
</reference>
<dbReference type="EMBL" id="CCKQ01003963">
    <property type="protein sequence ID" value="CDW75107.1"/>
    <property type="molecule type" value="Genomic_DNA"/>
</dbReference>
<accession>A0A077ZZQ9</accession>
<feature type="compositionally biased region" description="Polar residues" evidence="1">
    <location>
        <begin position="926"/>
        <end position="938"/>
    </location>
</feature>
<keyword evidence="4" id="KW-1185">Reference proteome</keyword>
<dbReference type="InterPro" id="IPR000253">
    <property type="entry name" value="FHA_dom"/>
</dbReference>
<feature type="compositionally biased region" description="Low complexity" evidence="1">
    <location>
        <begin position="1050"/>
        <end position="1064"/>
    </location>
</feature>
<dbReference type="PROSITE" id="PS50006">
    <property type="entry name" value="FHA_DOMAIN"/>
    <property type="match status" value="1"/>
</dbReference>
<feature type="compositionally biased region" description="Acidic residues" evidence="1">
    <location>
        <begin position="1078"/>
        <end position="1087"/>
    </location>
</feature>
<dbReference type="OMA" id="HADQINQ"/>
<name>A0A077ZZQ9_STYLE</name>
<gene>
    <name evidence="3" type="primary">Contig6858.g7341</name>
    <name evidence="3" type="ORF">STYLEM_4094</name>
</gene>
<dbReference type="InterPro" id="IPR008984">
    <property type="entry name" value="SMAD_FHA_dom_sf"/>
</dbReference>
<feature type="compositionally biased region" description="Polar residues" evidence="1">
    <location>
        <begin position="664"/>
        <end position="681"/>
    </location>
</feature>
<dbReference type="PANTHER" id="PTHR46818:SF1">
    <property type="entry name" value="CHROMOSOME UNDETERMINED SCAFFOLD_125, WHOLE GENOME SHOTGUN SEQUENCE"/>
    <property type="match status" value="1"/>
</dbReference>
<feature type="compositionally biased region" description="Low complexity" evidence="1">
    <location>
        <begin position="803"/>
        <end position="823"/>
    </location>
</feature>
<dbReference type="OrthoDB" id="10622826at2759"/>
<evidence type="ECO:0000313" key="4">
    <source>
        <dbReference type="Proteomes" id="UP000039865"/>
    </source>
</evidence>
<feature type="compositionally biased region" description="Polar residues" evidence="1">
    <location>
        <begin position="1011"/>
        <end position="1022"/>
    </location>
</feature>
<dbReference type="AlphaFoldDB" id="A0A077ZZQ9"/>
<feature type="compositionally biased region" description="Acidic residues" evidence="1">
    <location>
        <begin position="1109"/>
        <end position="1118"/>
    </location>
</feature>
<dbReference type="Gene3D" id="2.60.200.20">
    <property type="match status" value="1"/>
</dbReference>
<sequence length="1135" mass="129142">METTTTTYDENQKIALITSMCGPLMNRIKLLIQNPQKNKQLAQNAHLNSLIECIAEHLLPQYCVSNFQNPKKLQIMHSLCFLLASKIQSVFTSGVIRTCIDQNWDLKGYKSVLIRILQEMGLEADDYKKIQEFFDKMIQSQNLQSLSCIKATSQYLRKANKTNIDEDDLKNPIVSFQTSFQFVKEEIEKFRAQNMNHSCFTVLHPWAYDLDLVDFKYVINRDQTHKITSALSGSQDAQVMWLSYFKSQLSASADEFFGALKEISIMNHVQDAFEANHNVYKIFMLSNNFVVSLNDHADQINQFVSQIIGSSDLNVLRDQLRLTQGSRQPTEYVDENRFFKNFKISTEPDYDVLHQFVKETNLVQLTPDQVKVNLNLKRHVFKIKPVQEQNSNLFLKFTNVDTDELKDLEIKFDGNLAQFKVGEGDCNHFVISNDKKLWESQFMIIQKDGQYYIRDLGIVHTSRVKVNSQTALQIHQGALLDLGKVVHYHVDKLIHEAVPNQESNPNFIVMKGTQANYKVDDEAILRARPTWISADENKDLVQNEIILENNEKSVFSVGRSNRRDVEIRLKAVSADHCKIEYNREVGWFIHENKKDRLSSNGTFVFMKSLQQMDDHEPSDLIPLFNGMTVSFINYELQVRIEPKNSDEQAANQYETVDLTPIERPQSSRSQVSAKQEAQSQVSKQASLRSQRSQAQNESVYDDSMGATKKQNNDSSAIMEDQKSNRSVVSQKSLQQVASQHEEDQGANDQEEEVKSQRSNHSASQKSLRQSVQSVKQNQSINGDPEVDNEEQNDNPAQEEEVRQSIASQRSHRSQASAKQSVVQNDEDQPVVEEQQDEAQVYQEEASPKGSVAKSQKDEEEEQKQEIQRSFSQHHIGEVDDGMNASIRSAKHQLIHSDDEEDQQDKADQNKSVHESAKGSVKGSVRGSVQGSVKGSVQGSVHGGDDEAQQEELKSQRSIKSLKSAKQSVAQEEQQEQPNDDAQEEAQAQADDDQKSMKSASKQSLHEPSVRGSIQGSVHNQSVHYEDDGNVYDKQSIHEPSVHEQSQRSIVQAQEEQADNQQQEEQQQEQEEVQKQEEDQNQEEEQQQEQEQATSHHTASVHESQHQDADEQPPAEQENEGQAQQENGGEGGDAQE</sequence>
<feature type="compositionally biased region" description="Low complexity" evidence="1">
    <location>
        <begin position="682"/>
        <end position="695"/>
    </location>
</feature>
<dbReference type="CDD" id="cd00060">
    <property type="entry name" value="FHA"/>
    <property type="match status" value="1"/>
</dbReference>
<organism evidence="3 4">
    <name type="scientific">Stylonychia lemnae</name>
    <name type="common">Ciliate</name>
    <dbReference type="NCBI Taxonomy" id="5949"/>
    <lineage>
        <taxon>Eukaryota</taxon>
        <taxon>Sar</taxon>
        <taxon>Alveolata</taxon>
        <taxon>Ciliophora</taxon>
        <taxon>Intramacronucleata</taxon>
        <taxon>Spirotrichea</taxon>
        <taxon>Stichotrichia</taxon>
        <taxon>Sporadotrichida</taxon>
        <taxon>Oxytrichidae</taxon>
        <taxon>Stylonychinae</taxon>
        <taxon>Stylonychia</taxon>
    </lineage>
</organism>